<protein>
    <submittedName>
        <fullName evidence="7">YitT family protein</fullName>
    </submittedName>
</protein>
<dbReference type="RefSeq" id="WP_306769757.1">
    <property type="nucleotide sequence ID" value="NZ_CP137845.1"/>
</dbReference>
<evidence type="ECO:0000256" key="1">
    <source>
        <dbReference type="ARBA" id="ARBA00004651"/>
    </source>
</evidence>
<keyword evidence="8" id="KW-1185">Reference proteome</keyword>
<evidence type="ECO:0000256" key="3">
    <source>
        <dbReference type="ARBA" id="ARBA00022692"/>
    </source>
</evidence>
<dbReference type="GeneID" id="94493767"/>
<accession>A0ABZ0PA09</accession>
<keyword evidence="4 6" id="KW-1133">Transmembrane helix</keyword>
<dbReference type="Pfam" id="PF02588">
    <property type="entry name" value="YitT_membrane"/>
    <property type="match status" value="1"/>
</dbReference>
<evidence type="ECO:0000313" key="8">
    <source>
        <dbReference type="Proteomes" id="UP001303601"/>
    </source>
</evidence>
<evidence type="ECO:0000256" key="4">
    <source>
        <dbReference type="ARBA" id="ARBA00022989"/>
    </source>
</evidence>
<evidence type="ECO:0000256" key="5">
    <source>
        <dbReference type="ARBA" id="ARBA00023136"/>
    </source>
</evidence>
<dbReference type="EMBL" id="CP137845">
    <property type="protein sequence ID" value="WPB53858.1"/>
    <property type="molecule type" value="Genomic_DNA"/>
</dbReference>
<feature type="transmembrane region" description="Helical" evidence="6">
    <location>
        <begin position="378"/>
        <end position="400"/>
    </location>
</feature>
<evidence type="ECO:0000256" key="2">
    <source>
        <dbReference type="ARBA" id="ARBA00022475"/>
    </source>
</evidence>
<evidence type="ECO:0000313" key="7">
    <source>
        <dbReference type="EMBL" id="WPB53858.1"/>
    </source>
</evidence>
<proteinExistence type="predicted"/>
<dbReference type="InterPro" id="IPR051461">
    <property type="entry name" value="UPF0750_membrane"/>
</dbReference>
<feature type="transmembrane region" description="Helical" evidence="6">
    <location>
        <begin position="347"/>
        <end position="372"/>
    </location>
</feature>
<sequence>MLLFYLQEATMISKNPDHEQKTNSIHKLLGNDEYKELKYIEKLAKKRNKTGIQIDPKSINPYNLNFFNIWIKFPKKMFFIFVSAILYNVGVATFLAKAATVATGVSALVQSITYTITVTAPYFAYIYLAFNLPLIIIFWKKNSRLFMLLTTYWLLWQVVFQSFLLIPSIRDFFDKISIYYINWYSPKSGYGNSLKALISWDVYGNYAVKYQELFNNLPSSIIFKNHDTYSISEIQSIIQAYANKTSWNSLSFENVANLWEEMKSTKHPLGNLGEYTILEIAQLSKFKLELANGFNNPTWPIIVFTVIGGIAAGSAGGIAWKNSASTAGSDFIVYYVSKMKQKSIGQISTIVALCFAGFSILLISALEIAGVLSNGKPINYGALLLRAICTIGYIFLYNSLLEIIYPKYKKIKIEIYTKRADDVIRHFKEINYWHAYNIDHLTAGYTNTETVKIETFALYLEQNMIRYEVLKADPDAWITVTKIHNIFGGLDTSKIEI</sequence>
<dbReference type="PANTHER" id="PTHR33545:SF5">
    <property type="entry name" value="UPF0750 MEMBRANE PROTEIN YITT"/>
    <property type="match status" value="1"/>
</dbReference>
<dbReference type="Proteomes" id="UP001303601">
    <property type="component" value="Chromosome"/>
</dbReference>
<keyword evidence="3 6" id="KW-0812">Transmembrane</keyword>
<dbReference type="PANTHER" id="PTHR33545">
    <property type="entry name" value="UPF0750 MEMBRANE PROTEIN YITT-RELATED"/>
    <property type="match status" value="1"/>
</dbReference>
<dbReference type="InterPro" id="IPR003740">
    <property type="entry name" value="YitT"/>
</dbReference>
<evidence type="ECO:0000256" key="6">
    <source>
        <dbReference type="SAM" id="Phobius"/>
    </source>
</evidence>
<reference evidence="7" key="1">
    <citation type="submission" date="2023-11" db="EMBL/GenBank/DDBJ databases">
        <title>Completed genome sequence of Mycoplasma equirhinis type strain M432/72.</title>
        <authorList>
            <person name="Spergser J."/>
        </authorList>
    </citation>
    <scope>NUCLEOTIDE SEQUENCE [LARGE SCALE GENOMIC DNA]</scope>
    <source>
        <strain evidence="7">M432/72</strain>
    </source>
</reference>
<feature type="transmembrane region" description="Helical" evidence="6">
    <location>
        <begin position="299"/>
        <end position="320"/>
    </location>
</feature>
<keyword evidence="5 6" id="KW-0472">Membrane</keyword>
<feature type="transmembrane region" description="Helical" evidence="6">
    <location>
        <begin position="78"/>
        <end position="102"/>
    </location>
</feature>
<feature type="transmembrane region" description="Helical" evidence="6">
    <location>
        <begin position="146"/>
        <end position="166"/>
    </location>
</feature>
<comment type="subcellular location">
    <subcellularLocation>
        <location evidence="1">Cell membrane</location>
        <topology evidence="1">Multi-pass membrane protein</topology>
    </subcellularLocation>
</comment>
<feature type="transmembrane region" description="Helical" evidence="6">
    <location>
        <begin position="122"/>
        <end position="139"/>
    </location>
</feature>
<keyword evidence="2" id="KW-1003">Cell membrane</keyword>
<organism evidence="7 8">
    <name type="scientific">Metamycoplasma equirhinis</name>
    <dbReference type="NCBI Taxonomy" id="92402"/>
    <lineage>
        <taxon>Bacteria</taxon>
        <taxon>Bacillati</taxon>
        <taxon>Mycoplasmatota</taxon>
        <taxon>Mycoplasmoidales</taxon>
        <taxon>Metamycoplasmataceae</taxon>
        <taxon>Metamycoplasma</taxon>
    </lineage>
</organism>
<name>A0ABZ0PA09_9BACT</name>
<gene>
    <name evidence="7" type="ORF">R9B83_02610</name>
</gene>